<proteinExistence type="predicted"/>
<sequence>MVTPAQPSGGEEAAILAELRSLADQMLACDADADKFDELGARAQEKLARLGLAFRRAVAGVTATAARTSEARGKLHSESEALGTGRYILGHYGQRVSQTLAHESKYTSAELDVEEGDLSGVTRVDGRCKEYKARLAEEKRQRQDLVSEFRQRTSAKEDEQRKCDEASDLERKFGEEVALQRAGLARIQDLYQSSKYREGVTKTTLDEFLPLPLQILLAQAAARERGCGWHASTEGTASALEEFATLAEEAGCDPFATSQLVLMHPLSVKVKVCGAENVSLSFHYLPDLNLVLVSCPDAVLGALRAATPEDRGVKLEQRLRERCPESSDKKKWRLPTYAPGSAVERLRDFGWAQGVCGLGVGASESKAKRRRKEDGLEEARRSARAALEGTGGGLAAVMEGLVGAQAAAEAKTKA</sequence>
<evidence type="ECO:0000313" key="2">
    <source>
        <dbReference type="EMBL" id="WZN65333.1"/>
    </source>
</evidence>
<evidence type="ECO:0000256" key="1">
    <source>
        <dbReference type="SAM" id="Coils"/>
    </source>
</evidence>
<feature type="coiled-coil region" evidence="1">
    <location>
        <begin position="121"/>
        <end position="148"/>
    </location>
</feature>
<gene>
    <name evidence="2" type="ORF">HKI87_12g68910</name>
</gene>
<organism evidence="2 3">
    <name type="scientific">Chloropicon roscoffensis</name>
    <dbReference type="NCBI Taxonomy" id="1461544"/>
    <lineage>
        <taxon>Eukaryota</taxon>
        <taxon>Viridiplantae</taxon>
        <taxon>Chlorophyta</taxon>
        <taxon>Chloropicophyceae</taxon>
        <taxon>Chloropicales</taxon>
        <taxon>Chloropicaceae</taxon>
        <taxon>Chloropicon</taxon>
    </lineage>
</organism>
<dbReference type="EMBL" id="CP151512">
    <property type="protein sequence ID" value="WZN65333.1"/>
    <property type="molecule type" value="Genomic_DNA"/>
</dbReference>
<keyword evidence="3" id="KW-1185">Reference proteome</keyword>
<reference evidence="2 3" key="1">
    <citation type="submission" date="2024-03" db="EMBL/GenBank/DDBJ databases">
        <title>Complete genome sequence of the green alga Chloropicon roscoffensis RCC1871.</title>
        <authorList>
            <person name="Lemieux C."/>
            <person name="Pombert J.-F."/>
            <person name="Otis C."/>
            <person name="Turmel M."/>
        </authorList>
    </citation>
    <scope>NUCLEOTIDE SEQUENCE [LARGE SCALE GENOMIC DNA]</scope>
    <source>
        <strain evidence="2 3">RCC1871</strain>
    </source>
</reference>
<protein>
    <submittedName>
        <fullName evidence="2">Uncharacterized protein</fullName>
    </submittedName>
</protein>
<accession>A0AAX4PGH1</accession>
<evidence type="ECO:0000313" key="3">
    <source>
        <dbReference type="Proteomes" id="UP001472866"/>
    </source>
</evidence>
<dbReference type="AlphaFoldDB" id="A0AAX4PGH1"/>
<dbReference type="Proteomes" id="UP001472866">
    <property type="component" value="Chromosome 12"/>
</dbReference>
<keyword evidence="1" id="KW-0175">Coiled coil</keyword>
<name>A0AAX4PGH1_9CHLO</name>